<evidence type="ECO:0000256" key="2">
    <source>
        <dbReference type="ARBA" id="ARBA00022963"/>
    </source>
</evidence>
<feature type="short sequence motif" description="GXGXXG" evidence="4">
    <location>
        <begin position="18"/>
        <end position="23"/>
    </location>
</feature>
<evidence type="ECO:0000313" key="6">
    <source>
        <dbReference type="EMBL" id="CAE6353184.1"/>
    </source>
</evidence>
<accession>A0A8H2W9L3</accession>
<evidence type="ECO:0000256" key="4">
    <source>
        <dbReference type="PROSITE-ProRule" id="PRU01161"/>
    </source>
</evidence>
<dbReference type="Proteomes" id="UP000663846">
    <property type="component" value="Unassembled WGS sequence"/>
</dbReference>
<gene>
    <name evidence="6" type="ORF">RDB_LOCUS12754</name>
</gene>
<evidence type="ECO:0000259" key="5">
    <source>
        <dbReference type="PROSITE" id="PS51635"/>
    </source>
</evidence>
<evidence type="ECO:0000256" key="3">
    <source>
        <dbReference type="ARBA" id="ARBA00023098"/>
    </source>
</evidence>
<dbReference type="InterPro" id="IPR016035">
    <property type="entry name" value="Acyl_Trfase/lysoPLipase"/>
</dbReference>
<sequence>MSESNTSHKGLNILCIDGGGARGLSALLLLEELMKRMQHLEKLESPPSPHEYFDLIAGTGTGAIQACMLGRLRMPVHSAIESYAKLSKEVFSEKKRFGSGTFKTTRLKDSLMKTVRNATGDPEEPMIEDNSAATQCRTLVFAMSRYNMRAGIPTAFRSYGVTANEGPKCTIWETLCATMAHPDLFKSFDIGGPSLKQSFVDAGLGCSNPLAHVLAEVKTLYPGRHVSSVVSIGTGHTRTIQIPDRSMLRLLLPVVTIQAMKGIAEDTEKVAEEMARRFNSTDGIYYRLNVDQGIQSVEVDKWDQLDEVAAHTRAYMIMLEVKQRVDKAAEAIKLRKPTLPTGQIDGEIQ</sequence>
<comment type="caution">
    <text evidence="6">The sequence shown here is derived from an EMBL/GenBank/DDBJ whole genome shotgun (WGS) entry which is preliminary data.</text>
</comment>
<dbReference type="GO" id="GO:0046486">
    <property type="term" value="P:glycerolipid metabolic process"/>
    <property type="evidence" value="ECO:0007669"/>
    <property type="project" value="UniProtKB-ARBA"/>
</dbReference>
<evidence type="ECO:0000256" key="1">
    <source>
        <dbReference type="ARBA" id="ARBA00022801"/>
    </source>
</evidence>
<keyword evidence="3" id="KW-0443">Lipid metabolism</keyword>
<dbReference type="PANTHER" id="PTHR24185:SF1">
    <property type="entry name" value="CALCIUM-INDEPENDENT PHOSPHOLIPASE A2-GAMMA"/>
    <property type="match status" value="1"/>
</dbReference>
<keyword evidence="1" id="KW-0378">Hydrolase</keyword>
<dbReference type="SUPFAM" id="SSF52151">
    <property type="entry name" value="FabD/lysophospholipase-like"/>
    <property type="match status" value="1"/>
</dbReference>
<name>A0A8H2W9L3_9AGAM</name>
<dbReference type="GO" id="GO:0047499">
    <property type="term" value="F:calcium-independent phospholipase A2 activity"/>
    <property type="evidence" value="ECO:0007669"/>
    <property type="project" value="TreeGrafter"/>
</dbReference>
<dbReference type="Gene3D" id="3.40.1090.10">
    <property type="entry name" value="Cytosolic phospholipase A2 catalytic domain"/>
    <property type="match status" value="1"/>
</dbReference>
<feature type="non-terminal residue" evidence="6">
    <location>
        <position position="1"/>
    </location>
</feature>
<dbReference type="PANTHER" id="PTHR24185">
    <property type="entry name" value="CALCIUM-INDEPENDENT PHOSPHOLIPASE A2-GAMMA"/>
    <property type="match status" value="1"/>
</dbReference>
<dbReference type="PROSITE" id="PS50007">
    <property type="entry name" value="PIPLC_X_DOMAIN"/>
    <property type="match status" value="1"/>
</dbReference>
<dbReference type="EMBL" id="CAJMWS010000067">
    <property type="protein sequence ID" value="CAE6353184.1"/>
    <property type="molecule type" value="Genomic_DNA"/>
</dbReference>
<dbReference type="GO" id="GO:0019369">
    <property type="term" value="P:arachidonate metabolic process"/>
    <property type="evidence" value="ECO:0007669"/>
    <property type="project" value="TreeGrafter"/>
</dbReference>
<organism evidence="6 7">
    <name type="scientific">Rhizoctonia solani</name>
    <dbReference type="NCBI Taxonomy" id="456999"/>
    <lineage>
        <taxon>Eukaryota</taxon>
        <taxon>Fungi</taxon>
        <taxon>Dikarya</taxon>
        <taxon>Basidiomycota</taxon>
        <taxon>Agaricomycotina</taxon>
        <taxon>Agaricomycetes</taxon>
        <taxon>Cantharellales</taxon>
        <taxon>Ceratobasidiaceae</taxon>
        <taxon>Rhizoctonia</taxon>
    </lineage>
</organism>
<dbReference type="GO" id="GO:0016020">
    <property type="term" value="C:membrane"/>
    <property type="evidence" value="ECO:0007669"/>
    <property type="project" value="TreeGrafter"/>
</dbReference>
<dbReference type="PROSITE" id="PS51635">
    <property type="entry name" value="PNPLA"/>
    <property type="match status" value="1"/>
</dbReference>
<protein>
    <recommendedName>
        <fullName evidence="5">PNPLA domain-containing protein</fullName>
    </recommendedName>
</protein>
<comment type="caution">
    <text evidence="4">Lacks conserved residue(s) required for the propagation of feature annotation.</text>
</comment>
<feature type="domain" description="PNPLA" evidence="5">
    <location>
        <begin position="14"/>
        <end position="214"/>
    </location>
</feature>
<dbReference type="Pfam" id="PF01734">
    <property type="entry name" value="Patatin"/>
    <property type="match status" value="1"/>
</dbReference>
<proteinExistence type="predicted"/>
<dbReference type="AlphaFoldDB" id="A0A8H2W9L3"/>
<dbReference type="InterPro" id="IPR002641">
    <property type="entry name" value="PNPLA_dom"/>
</dbReference>
<dbReference type="GO" id="GO:0016042">
    <property type="term" value="P:lipid catabolic process"/>
    <property type="evidence" value="ECO:0007669"/>
    <property type="project" value="UniProtKB-KW"/>
</dbReference>
<keyword evidence="2" id="KW-0442">Lipid degradation</keyword>
<evidence type="ECO:0000313" key="7">
    <source>
        <dbReference type="Proteomes" id="UP000663846"/>
    </source>
</evidence>
<reference evidence="6" key="1">
    <citation type="submission" date="2021-01" db="EMBL/GenBank/DDBJ databases">
        <authorList>
            <person name="Kaushik A."/>
        </authorList>
    </citation>
    <scope>NUCLEOTIDE SEQUENCE</scope>
    <source>
        <strain evidence="6">AG1-1C</strain>
    </source>
</reference>